<organism evidence="2 3">
    <name type="scientific">Rhizopus oryzae</name>
    <name type="common">Mucormycosis agent</name>
    <name type="synonym">Rhizopus arrhizus var. delemar</name>
    <dbReference type="NCBI Taxonomy" id="64495"/>
    <lineage>
        <taxon>Eukaryota</taxon>
        <taxon>Fungi</taxon>
        <taxon>Fungi incertae sedis</taxon>
        <taxon>Mucoromycota</taxon>
        <taxon>Mucoromycotina</taxon>
        <taxon>Mucoromycetes</taxon>
        <taxon>Mucorales</taxon>
        <taxon>Mucorineae</taxon>
        <taxon>Rhizopodaceae</taxon>
        <taxon>Rhizopus</taxon>
    </lineage>
</organism>
<name>A0A9P6Y6T2_RHIOR</name>
<evidence type="ECO:0000313" key="2">
    <source>
        <dbReference type="EMBL" id="KAG1540787.1"/>
    </source>
</evidence>
<dbReference type="Proteomes" id="UP000717996">
    <property type="component" value="Unassembled WGS sequence"/>
</dbReference>
<gene>
    <name evidence="2" type="ORF">G6F51_008310</name>
</gene>
<feature type="compositionally biased region" description="Polar residues" evidence="1">
    <location>
        <begin position="154"/>
        <end position="165"/>
    </location>
</feature>
<dbReference type="EMBL" id="JAANIT010001346">
    <property type="protein sequence ID" value="KAG1540787.1"/>
    <property type="molecule type" value="Genomic_DNA"/>
</dbReference>
<protein>
    <submittedName>
        <fullName evidence="2">Uncharacterized protein</fullName>
    </submittedName>
</protein>
<comment type="caution">
    <text evidence="2">The sequence shown here is derived from an EMBL/GenBank/DDBJ whole genome shotgun (WGS) entry which is preliminary data.</text>
</comment>
<reference evidence="2" key="1">
    <citation type="journal article" date="2020" name="Microb. Genom.">
        <title>Genetic diversity of clinical and environmental Mucorales isolates obtained from an investigation of mucormycosis cases among solid organ transplant recipients.</title>
        <authorList>
            <person name="Nguyen M.H."/>
            <person name="Kaul D."/>
            <person name="Muto C."/>
            <person name="Cheng S.J."/>
            <person name="Richter R.A."/>
            <person name="Bruno V.M."/>
            <person name="Liu G."/>
            <person name="Beyhan S."/>
            <person name="Sundermann A.J."/>
            <person name="Mounaud S."/>
            <person name="Pasculle A.W."/>
            <person name="Nierman W.C."/>
            <person name="Driscoll E."/>
            <person name="Cumbie R."/>
            <person name="Clancy C.J."/>
            <person name="Dupont C.L."/>
        </authorList>
    </citation>
    <scope>NUCLEOTIDE SEQUENCE</scope>
    <source>
        <strain evidence="2">GL16</strain>
    </source>
</reference>
<dbReference type="AlphaFoldDB" id="A0A9P6Y6T2"/>
<sequence length="531" mass="61269">MAKFNTDYFYLTPAKKWKLIDAIDYFDKLNSYNSFYEILLDLSAALNKIKATQASFKKYVKSMEEELMKLLKLNIYAREPPLDNQENITPIAQGISNTTQNLPAETQENSNIEKLSDVLNNHGQINVRPNHATFISSKALGKRQADQINDGDPTLTNPLPRNATPSEFEIDEGPNHYQMSSPSVHVEHPHKPKLRRLQISNLIELFHFGTSFSRSNPITNAEYLTYEEDQQINKSLKSLNILHHLVYLLEEIPYDQFNATLWIKNVDNLDRRSCTFLDIVRYTLCSFHLVAKTVPEYMNNHERTYFIENIIPSMLSLAKNTGFIEFKWYGRKKSKPNIPTPKTQKKVDYDYDLRGAPPSKNIDALGILSTQNNMELIVVESSSGRLKEHTSHTIEDSLKVLECGVAALKKEAIHYKNASLDTFKKLKVYSVQIIKTQVTLSELSLFNESHWKFVEKRSAKLPTNWNDRLEMIQYLELLATLFVCNRQHEGYLYYNHANLLMALLSAQYRKHPALIRMILIALFAIINNAQM</sequence>
<feature type="region of interest" description="Disordered" evidence="1">
    <location>
        <begin position="139"/>
        <end position="191"/>
    </location>
</feature>
<evidence type="ECO:0000313" key="3">
    <source>
        <dbReference type="Proteomes" id="UP000717996"/>
    </source>
</evidence>
<evidence type="ECO:0000256" key="1">
    <source>
        <dbReference type="SAM" id="MobiDB-lite"/>
    </source>
</evidence>
<accession>A0A9P6Y6T2</accession>
<proteinExistence type="predicted"/>